<evidence type="ECO:0000313" key="2">
    <source>
        <dbReference type="EMBL" id="KAL0465322.1"/>
    </source>
</evidence>
<dbReference type="EMBL" id="JAVLET010000017">
    <property type="protein sequence ID" value="KAL0465322.1"/>
    <property type="molecule type" value="Genomic_DNA"/>
</dbReference>
<feature type="compositionally biased region" description="Basic and acidic residues" evidence="1">
    <location>
        <begin position="132"/>
        <end position="142"/>
    </location>
</feature>
<dbReference type="Proteomes" id="UP001451303">
    <property type="component" value="Unassembled WGS sequence"/>
</dbReference>
<proteinExistence type="predicted"/>
<evidence type="ECO:0000313" key="3">
    <source>
        <dbReference type="Proteomes" id="UP001451303"/>
    </source>
</evidence>
<feature type="region of interest" description="Disordered" evidence="1">
    <location>
        <begin position="1"/>
        <end position="24"/>
    </location>
</feature>
<protein>
    <submittedName>
        <fullName evidence="2">Uncharacterized protein</fullName>
    </submittedName>
</protein>
<evidence type="ECO:0000256" key="1">
    <source>
        <dbReference type="SAM" id="MobiDB-lite"/>
    </source>
</evidence>
<accession>A0ABR3CY06</accession>
<reference evidence="2 3" key="1">
    <citation type="submission" date="2023-09" db="EMBL/GenBank/DDBJ databases">
        <title>Multi-omics analysis of a traditional fermented food reveals byproduct-associated fungal strains for waste-to-food upcycling.</title>
        <authorList>
            <consortium name="Lawrence Berkeley National Laboratory"/>
            <person name="Rekdal V.M."/>
            <person name="Villalobos-Escobedo J.M."/>
            <person name="Rodriguez-Valeron N."/>
            <person name="Garcia M.O."/>
            <person name="Vasquez D.P."/>
            <person name="Damayanti I."/>
            <person name="Sorensen P.M."/>
            <person name="Baidoo E.E."/>
            <person name="De Carvalho A.C."/>
            <person name="Riley R."/>
            <person name="Lipzen A."/>
            <person name="He G."/>
            <person name="Yan M."/>
            <person name="Haridas S."/>
            <person name="Daum C."/>
            <person name="Yoshinaga Y."/>
            <person name="Ng V."/>
            <person name="Grigoriev I.V."/>
            <person name="Munk R."/>
            <person name="Nuraida L."/>
            <person name="Wijaya C.H."/>
            <person name="Morales P.-C."/>
            <person name="Keasling J.D."/>
        </authorList>
    </citation>
    <scope>NUCLEOTIDE SEQUENCE [LARGE SCALE GENOMIC DNA]</scope>
    <source>
        <strain evidence="2 3">FGSC 2613</strain>
    </source>
</reference>
<comment type="caution">
    <text evidence="2">The sequence shown here is derived from an EMBL/GenBank/DDBJ whole genome shotgun (WGS) entry which is preliminary data.</text>
</comment>
<gene>
    <name evidence="2" type="ORF">QR685DRAFT_137063</name>
</gene>
<sequence length="142" mass="15552">MPAADNAAKTIWSNAKTSSASTGSDIKCCPRTKPKVPDCENPLVCAEYNNICRIPSLCTFLSLETAETTTDQTAQPCRHEMRVAMGIGGENANMEKREHVDQSPPKSIDNEHPIHGDTIGASETSMCTVSRQRQEYPARKKD</sequence>
<name>A0ABR3CY06_NEUIN</name>
<feature type="compositionally biased region" description="Polar residues" evidence="1">
    <location>
        <begin position="11"/>
        <end position="24"/>
    </location>
</feature>
<organism evidence="2 3">
    <name type="scientific">Neurospora intermedia</name>
    <dbReference type="NCBI Taxonomy" id="5142"/>
    <lineage>
        <taxon>Eukaryota</taxon>
        <taxon>Fungi</taxon>
        <taxon>Dikarya</taxon>
        <taxon>Ascomycota</taxon>
        <taxon>Pezizomycotina</taxon>
        <taxon>Sordariomycetes</taxon>
        <taxon>Sordariomycetidae</taxon>
        <taxon>Sordariales</taxon>
        <taxon>Sordariaceae</taxon>
        <taxon>Neurospora</taxon>
    </lineage>
</organism>
<keyword evidence="3" id="KW-1185">Reference proteome</keyword>
<feature type="compositionally biased region" description="Polar residues" evidence="1">
    <location>
        <begin position="121"/>
        <end position="131"/>
    </location>
</feature>
<feature type="region of interest" description="Disordered" evidence="1">
    <location>
        <begin position="89"/>
        <end position="142"/>
    </location>
</feature>